<dbReference type="AlphaFoldDB" id="A0A815LIP4"/>
<keyword evidence="14" id="KW-1185">Reference proteome</keyword>
<evidence type="ECO:0000313" key="13">
    <source>
        <dbReference type="EMBL" id="CAF1406555.1"/>
    </source>
</evidence>
<evidence type="ECO:0000256" key="11">
    <source>
        <dbReference type="ARBA" id="ARBA00031313"/>
    </source>
</evidence>
<comment type="subcellular location">
    <subcellularLocation>
        <location evidence="3">Cytoplasm</location>
    </subcellularLocation>
</comment>
<evidence type="ECO:0000256" key="10">
    <source>
        <dbReference type="ARBA" id="ARBA00023002"/>
    </source>
</evidence>
<evidence type="ECO:0000256" key="5">
    <source>
        <dbReference type="ARBA" id="ARBA00022490"/>
    </source>
</evidence>
<proteinExistence type="inferred from homology"/>
<evidence type="ECO:0000256" key="4">
    <source>
        <dbReference type="ARBA" id="ARBA00007762"/>
    </source>
</evidence>
<comment type="cofactor">
    <cofactor evidence="2">
        <name>FAD</name>
        <dbReference type="ChEBI" id="CHEBI:57692"/>
    </cofactor>
</comment>
<keyword evidence="8" id="KW-0274">FAD</keyword>
<comment type="similarity">
    <text evidence="4">Belongs to the MMACHC family.</text>
</comment>
<evidence type="ECO:0000313" key="12">
    <source>
        <dbReference type="EMBL" id="CAF0751972.1"/>
    </source>
</evidence>
<dbReference type="GO" id="GO:0033787">
    <property type="term" value="F:cyanocobalamin reductase (cyanide-eliminating) (NADP+) activity"/>
    <property type="evidence" value="ECO:0007669"/>
    <property type="project" value="TreeGrafter"/>
</dbReference>
<dbReference type="EMBL" id="CAJNOI010000006">
    <property type="protein sequence ID" value="CAF0751972.1"/>
    <property type="molecule type" value="Genomic_DNA"/>
</dbReference>
<evidence type="ECO:0000256" key="9">
    <source>
        <dbReference type="ARBA" id="ARBA00022857"/>
    </source>
</evidence>
<keyword evidence="9" id="KW-0521">NADP</keyword>
<keyword evidence="5" id="KW-0963">Cytoplasm</keyword>
<reference evidence="13" key="1">
    <citation type="submission" date="2021-02" db="EMBL/GenBank/DDBJ databases">
        <authorList>
            <person name="Nowell W R."/>
        </authorList>
    </citation>
    <scope>NUCLEOTIDE SEQUENCE</scope>
</reference>
<dbReference type="Pfam" id="PF16690">
    <property type="entry name" value="MMACHC"/>
    <property type="match status" value="1"/>
</dbReference>
<comment type="cofactor">
    <cofactor evidence="1">
        <name>FMN</name>
        <dbReference type="ChEBI" id="CHEBI:58210"/>
    </cofactor>
</comment>
<sequence length="246" mass="28834">MDFETIYELLQNNLLESGFEVYPFLISWYNSVVDPLFRLSNYDDDTVAFLIISTPSMFEKIFLPYALDVSKDLTRDPIDCCVKEKMQSVIERFPEDEVDVLFDYDLWPTRRAKIIMQTVGHVSGAACFYSRQQLQNDPFPKDKNMMGVCLHPKYGGWFALRSVLIFKTLQYPLLPRISPPDVLNGDESLIVDVLQRFNYCWQDGTYRNVIPVIETYSTLQQSYFQTNPKDRLVWLADLRRMNNENV</sequence>
<dbReference type="Proteomes" id="UP000663832">
    <property type="component" value="Unassembled WGS sequence"/>
</dbReference>
<evidence type="ECO:0000256" key="2">
    <source>
        <dbReference type="ARBA" id="ARBA00001974"/>
    </source>
</evidence>
<dbReference type="PANTHER" id="PTHR31457:SF2">
    <property type="entry name" value="CYANOCOBALAMIN REDUCTASE _ ALKYLCOBALAMIN DEALKYLASE"/>
    <property type="match status" value="1"/>
</dbReference>
<dbReference type="OrthoDB" id="409189at2759"/>
<name>A0A815LIP4_9BILA</name>
<keyword evidence="6" id="KW-0285">Flavoprotein</keyword>
<evidence type="ECO:0000313" key="14">
    <source>
        <dbReference type="Proteomes" id="UP000663832"/>
    </source>
</evidence>
<dbReference type="GO" id="GO:0032451">
    <property type="term" value="F:demethylase activity"/>
    <property type="evidence" value="ECO:0007669"/>
    <property type="project" value="TreeGrafter"/>
</dbReference>
<dbReference type="CDD" id="cd12959">
    <property type="entry name" value="MMACHC-like"/>
    <property type="match status" value="1"/>
</dbReference>
<dbReference type="InterPro" id="IPR032037">
    <property type="entry name" value="MMACHC"/>
</dbReference>
<dbReference type="PANTHER" id="PTHR31457">
    <property type="entry name" value="METHYLMALONIC ACIDURIA AND HOMOCYSTINURIA TYPE C PROTEIN"/>
    <property type="match status" value="1"/>
</dbReference>
<evidence type="ECO:0000256" key="7">
    <source>
        <dbReference type="ARBA" id="ARBA00022643"/>
    </source>
</evidence>
<evidence type="ECO:0000256" key="6">
    <source>
        <dbReference type="ARBA" id="ARBA00022630"/>
    </source>
</evidence>
<keyword evidence="7" id="KW-0288">FMN</keyword>
<dbReference type="EMBL" id="CAJNOM010000382">
    <property type="protein sequence ID" value="CAF1406555.1"/>
    <property type="molecule type" value="Genomic_DNA"/>
</dbReference>
<organism evidence="13 14">
    <name type="scientific">Adineta steineri</name>
    <dbReference type="NCBI Taxonomy" id="433720"/>
    <lineage>
        <taxon>Eukaryota</taxon>
        <taxon>Metazoa</taxon>
        <taxon>Spiralia</taxon>
        <taxon>Gnathifera</taxon>
        <taxon>Rotifera</taxon>
        <taxon>Eurotatoria</taxon>
        <taxon>Bdelloidea</taxon>
        <taxon>Adinetida</taxon>
        <taxon>Adinetidae</taxon>
        <taxon>Adineta</taxon>
    </lineage>
</organism>
<dbReference type="GO" id="GO:0009235">
    <property type="term" value="P:cobalamin metabolic process"/>
    <property type="evidence" value="ECO:0007669"/>
    <property type="project" value="TreeGrafter"/>
</dbReference>
<evidence type="ECO:0000256" key="3">
    <source>
        <dbReference type="ARBA" id="ARBA00004496"/>
    </source>
</evidence>
<comment type="caution">
    <text evidence="13">The sequence shown here is derived from an EMBL/GenBank/DDBJ whole genome shotgun (WGS) entry which is preliminary data.</text>
</comment>
<dbReference type="GO" id="GO:0071949">
    <property type="term" value="F:FAD binding"/>
    <property type="evidence" value="ECO:0007669"/>
    <property type="project" value="TreeGrafter"/>
</dbReference>
<accession>A0A815LIP4</accession>
<dbReference type="Proteomes" id="UP000663877">
    <property type="component" value="Unassembled WGS sequence"/>
</dbReference>
<protein>
    <recommendedName>
        <fullName evidence="11">Cyanocobalamin reductase (cyanide-eliminating)</fullName>
    </recommendedName>
</protein>
<evidence type="ECO:0000256" key="1">
    <source>
        <dbReference type="ARBA" id="ARBA00001917"/>
    </source>
</evidence>
<gene>
    <name evidence="12" type="ORF">BJG266_LOCUS2496</name>
    <name evidence="13" type="ORF">QVE165_LOCUS37165</name>
</gene>
<dbReference type="GO" id="GO:0005737">
    <property type="term" value="C:cytoplasm"/>
    <property type="evidence" value="ECO:0007669"/>
    <property type="project" value="UniProtKB-SubCell"/>
</dbReference>
<keyword evidence="10" id="KW-0560">Oxidoreductase</keyword>
<evidence type="ECO:0000256" key="8">
    <source>
        <dbReference type="ARBA" id="ARBA00022827"/>
    </source>
</evidence>